<reference evidence="1" key="1">
    <citation type="journal article" date="2019" name="Sci. Rep.">
        <title>Draft genome of Tanacetum cinerariifolium, the natural source of mosquito coil.</title>
        <authorList>
            <person name="Yamashiro T."/>
            <person name="Shiraishi A."/>
            <person name="Satake H."/>
            <person name="Nakayama K."/>
        </authorList>
    </citation>
    <scope>NUCLEOTIDE SEQUENCE</scope>
</reference>
<comment type="caution">
    <text evidence="1">The sequence shown here is derived from an EMBL/GenBank/DDBJ whole genome shotgun (WGS) entry which is preliminary data.</text>
</comment>
<dbReference type="GO" id="GO:0006508">
    <property type="term" value="P:proteolysis"/>
    <property type="evidence" value="ECO:0007669"/>
    <property type="project" value="UniProtKB-KW"/>
</dbReference>
<accession>A0A6L2N0T3</accession>
<evidence type="ECO:0000313" key="1">
    <source>
        <dbReference type="EMBL" id="GEU78742.1"/>
    </source>
</evidence>
<sequence length="768" mass="87648">MNGSRSIVIQRRVEDLQLGVESYQKKLNLPKPDTYRTDLKRKEAYTAYSNPRGLIYQNKDKQNKLMRIDELHKFRDDMLNDVQTALDDRLKGIRMKYLPQTIWRRSDKERAATMIQAINKQLKTRRIMRSRSSRIRRTLKDGGEGTCFQLSQRFIAACSYPTIKYKDIMIAQKALVEMNEESITRETNSLSTHACIDRKKLDNDNFPRESIRFKCSSQVVVGQLIFWAGHERHGLRIVLSLLKGLDVKDSTFLQDDQGRDKCMEQHNRMCGDTEDGTFVDMVVGKICPKMNRMSVDDEDGVLDSQSDDEDGVLDSQTKDVIEEASMLPTMLSSSSAHPRNDEDVSHLDDNMEIDGPNAKDHYSNSLHHFHLLIKALGTKIENMSIDLVVVVPPKVDDPMLRTIKPKDDFDEANVYSYDDDYMSLFNDEEQPAKSSLNNLELQQEPDIVDVKDGILEQQANVNKGKTTVIQETVRVTVEEQPSLGRVNKPKHHWCLAQLEIRTGVVTFYDSLGWAGGSRRCWWRRIKKNKRMSFFGVVQSDLDVFQQFLNHIISEIDKPKWALFYCKPKKSLENGLKLLHTDNDVYSFTDVAVKNGSINLYVAHKKQNLGKYYYKNMEWEKDDASLRCSSSTPFSTRVKTKISKRKKISVIHDEGDDRKKSLVTGGRKGKEKVIEDGGICRKGSKADVSIYKRAMVNGKAKMVEDIGAVKRGKERCVIIKDSGFSNDGGKETVVTKRAIGSRKMEGKSVKAKVAITLVHQLSYECGGCY</sequence>
<keyword evidence="1" id="KW-0645">Protease</keyword>
<proteinExistence type="predicted"/>
<gene>
    <name evidence="1" type="ORF">Tci_050720</name>
</gene>
<name>A0A6L2N0T3_TANCI</name>
<organism evidence="1">
    <name type="scientific">Tanacetum cinerariifolium</name>
    <name type="common">Dalmatian daisy</name>
    <name type="synonym">Chrysanthemum cinerariifolium</name>
    <dbReference type="NCBI Taxonomy" id="118510"/>
    <lineage>
        <taxon>Eukaryota</taxon>
        <taxon>Viridiplantae</taxon>
        <taxon>Streptophyta</taxon>
        <taxon>Embryophyta</taxon>
        <taxon>Tracheophyta</taxon>
        <taxon>Spermatophyta</taxon>
        <taxon>Magnoliopsida</taxon>
        <taxon>eudicotyledons</taxon>
        <taxon>Gunneridae</taxon>
        <taxon>Pentapetalae</taxon>
        <taxon>asterids</taxon>
        <taxon>campanulids</taxon>
        <taxon>Asterales</taxon>
        <taxon>Asteraceae</taxon>
        <taxon>Asteroideae</taxon>
        <taxon>Anthemideae</taxon>
        <taxon>Anthemidinae</taxon>
        <taxon>Tanacetum</taxon>
    </lineage>
</organism>
<dbReference type="EMBL" id="BKCJ010007735">
    <property type="protein sequence ID" value="GEU78742.1"/>
    <property type="molecule type" value="Genomic_DNA"/>
</dbReference>
<protein>
    <submittedName>
        <fullName evidence="1">Ulp1 protease family, C-terminal catalytic domain-containing protein</fullName>
    </submittedName>
</protein>
<dbReference type="AlphaFoldDB" id="A0A6L2N0T3"/>
<dbReference type="GO" id="GO:0008233">
    <property type="term" value="F:peptidase activity"/>
    <property type="evidence" value="ECO:0007669"/>
    <property type="project" value="UniProtKB-KW"/>
</dbReference>
<keyword evidence="1" id="KW-0378">Hydrolase</keyword>